<dbReference type="PANTHER" id="PTHR23033">
    <property type="entry name" value="BETA1,3-GALACTOSYLTRANSFERASE"/>
    <property type="match status" value="1"/>
</dbReference>
<reference evidence="9" key="1">
    <citation type="submission" date="2017-02" db="UniProtKB">
        <authorList>
            <consortium name="WormBaseParasite"/>
        </authorList>
    </citation>
    <scope>IDENTIFICATION</scope>
</reference>
<dbReference type="InterPro" id="IPR026050">
    <property type="entry name" value="C1GALT1/C1GALT1_chp1"/>
</dbReference>
<dbReference type="Gene3D" id="3.90.550.50">
    <property type="match status" value="1"/>
</dbReference>
<keyword evidence="6 7" id="KW-0472">Membrane</keyword>
<evidence type="ECO:0000256" key="3">
    <source>
        <dbReference type="ARBA" id="ARBA00022692"/>
    </source>
</evidence>
<sequence>MRHWLKWQLRLLASTACSRPKTCLPVTVRLIFGILIGTLLGLCVRIIVESAGSMHINVGSGLDTQFIRKNSTVLCNALHLRCVVFLDRRQEKKTKYMSALKDTYMQRCNQTIVFTNSKEVHKKFVEDTHVIYMETWKSEYYWDLYRLILKQLTKNEMSDSDNQDSKDCVVDWTIIGNEQLYVVVENLRNYLSGIDSETSIILGSLETKRNILSLIFPFGSHTVLSVQAGIILSRQALHDLQSNQCTGIFFPSSTESALFECASKIGVNVLEPRDQDGMRLLHPLNVKQLIGVQNSLSTGEGNKVCCSDHAISFGSVDYKELRLLDYTINKVKVFGVNMA</sequence>
<proteinExistence type="inferred from homology"/>
<protein>
    <submittedName>
        <fullName evidence="9">Glycosyltransferase</fullName>
    </submittedName>
</protein>
<name>A0A0N5AMM1_9BILA</name>
<dbReference type="Proteomes" id="UP000046393">
    <property type="component" value="Unplaced"/>
</dbReference>
<evidence type="ECO:0000256" key="7">
    <source>
        <dbReference type="SAM" id="Phobius"/>
    </source>
</evidence>
<evidence type="ECO:0000256" key="6">
    <source>
        <dbReference type="ARBA" id="ARBA00023136"/>
    </source>
</evidence>
<organism evidence="8 9">
    <name type="scientific">Syphacia muris</name>
    <dbReference type="NCBI Taxonomy" id="451379"/>
    <lineage>
        <taxon>Eukaryota</taxon>
        <taxon>Metazoa</taxon>
        <taxon>Ecdysozoa</taxon>
        <taxon>Nematoda</taxon>
        <taxon>Chromadorea</taxon>
        <taxon>Rhabditida</taxon>
        <taxon>Spirurina</taxon>
        <taxon>Oxyuridomorpha</taxon>
        <taxon>Oxyuroidea</taxon>
        <taxon>Oxyuridae</taxon>
        <taxon>Syphacia</taxon>
    </lineage>
</organism>
<evidence type="ECO:0000256" key="2">
    <source>
        <dbReference type="ARBA" id="ARBA00006462"/>
    </source>
</evidence>
<evidence type="ECO:0000256" key="5">
    <source>
        <dbReference type="ARBA" id="ARBA00022989"/>
    </source>
</evidence>
<evidence type="ECO:0000313" key="8">
    <source>
        <dbReference type="Proteomes" id="UP000046393"/>
    </source>
</evidence>
<keyword evidence="3 7" id="KW-0812">Transmembrane</keyword>
<evidence type="ECO:0000256" key="4">
    <source>
        <dbReference type="ARBA" id="ARBA00022968"/>
    </source>
</evidence>
<feature type="transmembrane region" description="Helical" evidence="7">
    <location>
        <begin position="28"/>
        <end position="48"/>
    </location>
</feature>
<dbReference type="GO" id="GO:0016020">
    <property type="term" value="C:membrane"/>
    <property type="evidence" value="ECO:0007669"/>
    <property type="project" value="UniProtKB-SubCell"/>
</dbReference>
<dbReference type="PANTHER" id="PTHR23033:SF8">
    <property type="entry name" value="HEXOSYLTRANSFERASE"/>
    <property type="match status" value="1"/>
</dbReference>
<dbReference type="GO" id="GO:0016263">
    <property type="term" value="F:glycoprotein-N-acetylgalactosamine 3-beta-galactosyltransferase activity"/>
    <property type="evidence" value="ECO:0007669"/>
    <property type="project" value="TreeGrafter"/>
</dbReference>
<evidence type="ECO:0000313" key="9">
    <source>
        <dbReference type="WBParaSite" id="SMUV_0000583401-mRNA-1"/>
    </source>
</evidence>
<comment type="subcellular location">
    <subcellularLocation>
        <location evidence="1">Membrane</location>
        <topology evidence="1">Single-pass type II membrane protein</topology>
    </subcellularLocation>
</comment>
<keyword evidence="4" id="KW-0735">Signal-anchor</keyword>
<dbReference type="AlphaFoldDB" id="A0A0N5AMM1"/>
<evidence type="ECO:0000256" key="1">
    <source>
        <dbReference type="ARBA" id="ARBA00004606"/>
    </source>
</evidence>
<dbReference type="STRING" id="451379.A0A0N5AMM1"/>
<dbReference type="WBParaSite" id="SMUV_0000583401-mRNA-1">
    <property type="protein sequence ID" value="SMUV_0000583401-mRNA-1"/>
    <property type="gene ID" value="SMUV_0000583401"/>
</dbReference>
<keyword evidence="8" id="KW-1185">Reference proteome</keyword>
<keyword evidence="5 7" id="KW-1133">Transmembrane helix</keyword>
<accession>A0A0N5AMM1</accession>
<comment type="similarity">
    <text evidence="2">Belongs to the glycosyltransferase 31 family. Beta3-Gal-T subfamily.</text>
</comment>